<dbReference type="AlphaFoldDB" id="A0A7I8DNH5"/>
<feature type="transmembrane region" description="Helical" evidence="7">
    <location>
        <begin position="60"/>
        <end position="83"/>
    </location>
</feature>
<dbReference type="PANTHER" id="PTHR42925">
    <property type="entry name" value="MULTIDRUG AND TOXIN EFFLUX PROTEIN MATE FAMILY"/>
    <property type="match status" value="1"/>
</dbReference>
<gene>
    <name evidence="8" type="primary">yeeO</name>
    <name evidence="8" type="ORF">bsdcttw_29910</name>
</gene>
<sequence length="456" mass="50226">MALFTYDKQLNKIETPSGTMTLSSLFFPFFIEMILINSMGTVNTLSLSHYSGDSVAAVGAAAQVMNMIYTFYGVVSAGSSIVISQNLGAGHKETAENASIVSIFFSAVLSILLGSILAISARPLLTLMHLKGELLNEAVLYFRICISFSCFQAVYSALSSIFRSYGKPKTAVKISLLVNFTNALLNILIVYRPFEIPLKGVQGIAISSVCSQALGMCLMFLLLKRSPFSPHFRKGTLRQVYQLITKILYIGVPGGITNLNYSLSQVISTSIVASIGTAAVSTKIYLDNIFFYVYVIGLALGQSTSLIISRLVGARKYEQARNLNRQNLKVTLLCNILFSLLIFSFGRHILGLFTHDPAIIDIGHKIMLFDVFVEIGRGFNHIENNSLRGSGDVLFPMLISLTSCWTVSILFSYLLGIVFGLGLFGCWIAFAMDELFRGIIYYLRFRSGKWMAKTLV</sequence>
<evidence type="ECO:0000256" key="6">
    <source>
        <dbReference type="ARBA" id="ARBA00023136"/>
    </source>
</evidence>
<keyword evidence="3" id="KW-1003">Cell membrane</keyword>
<dbReference type="InterPro" id="IPR002528">
    <property type="entry name" value="MATE_fam"/>
</dbReference>
<evidence type="ECO:0000313" key="8">
    <source>
        <dbReference type="EMBL" id="BCJ99950.1"/>
    </source>
</evidence>
<evidence type="ECO:0000256" key="3">
    <source>
        <dbReference type="ARBA" id="ARBA00022475"/>
    </source>
</evidence>
<dbReference type="RefSeq" id="WP_185255669.1">
    <property type="nucleotide sequence ID" value="NZ_AP023368.1"/>
</dbReference>
<organism evidence="8 9">
    <name type="scientific">Anaerocolumna chitinilytica</name>
    <dbReference type="NCBI Taxonomy" id="1727145"/>
    <lineage>
        <taxon>Bacteria</taxon>
        <taxon>Bacillati</taxon>
        <taxon>Bacillota</taxon>
        <taxon>Clostridia</taxon>
        <taxon>Lachnospirales</taxon>
        <taxon>Lachnospiraceae</taxon>
        <taxon>Anaerocolumna</taxon>
    </lineage>
</organism>
<evidence type="ECO:0000256" key="5">
    <source>
        <dbReference type="ARBA" id="ARBA00022989"/>
    </source>
</evidence>
<dbReference type="CDD" id="cd13134">
    <property type="entry name" value="MATE_like_8"/>
    <property type="match status" value="1"/>
</dbReference>
<keyword evidence="2" id="KW-0813">Transport</keyword>
<evidence type="ECO:0000256" key="4">
    <source>
        <dbReference type="ARBA" id="ARBA00022692"/>
    </source>
</evidence>
<feature type="transmembrane region" description="Helical" evidence="7">
    <location>
        <begin position="330"/>
        <end position="350"/>
    </location>
</feature>
<evidence type="ECO:0000256" key="2">
    <source>
        <dbReference type="ARBA" id="ARBA00022448"/>
    </source>
</evidence>
<dbReference type="PANTHER" id="PTHR42925:SF1">
    <property type="entry name" value="VIRULENCE FACTOR MVIN"/>
    <property type="match status" value="1"/>
</dbReference>
<evidence type="ECO:0000256" key="7">
    <source>
        <dbReference type="SAM" id="Phobius"/>
    </source>
</evidence>
<comment type="subcellular location">
    <subcellularLocation>
        <location evidence="1">Cell membrane</location>
        <topology evidence="1">Multi-pass membrane protein</topology>
    </subcellularLocation>
</comment>
<keyword evidence="9" id="KW-1185">Reference proteome</keyword>
<keyword evidence="6 7" id="KW-0472">Membrane</keyword>
<dbReference type="InterPro" id="IPR047135">
    <property type="entry name" value="YsiQ"/>
</dbReference>
<name>A0A7I8DNH5_9FIRM</name>
<reference evidence="8 9" key="2">
    <citation type="submission" date="2020-08" db="EMBL/GenBank/DDBJ databases">
        <authorList>
            <person name="Ueki A."/>
            <person name="Tonouchi A."/>
        </authorList>
    </citation>
    <scope>NUCLEOTIDE SEQUENCE [LARGE SCALE GENOMIC DNA]</scope>
    <source>
        <strain evidence="8 9">CTTW</strain>
    </source>
</reference>
<dbReference type="KEGG" id="acht:bsdcttw_29910"/>
<keyword evidence="4 7" id="KW-0812">Transmembrane</keyword>
<dbReference type="Proteomes" id="UP000515703">
    <property type="component" value="Chromosome"/>
</dbReference>
<feature type="transmembrane region" description="Helical" evidence="7">
    <location>
        <begin position="289"/>
        <end position="309"/>
    </location>
</feature>
<dbReference type="PIRSF" id="PIRSF006603">
    <property type="entry name" value="DinF"/>
    <property type="match status" value="1"/>
</dbReference>
<evidence type="ECO:0000256" key="1">
    <source>
        <dbReference type="ARBA" id="ARBA00004651"/>
    </source>
</evidence>
<feature type="transmembrane region" description="Helical" evidence="7">
    <location>
        <begin position="140"/>
        <end position="162"/>
    </location>
</feature>
<feature type="transmembrane region" description="Helical" evidence="7">
    <location>
        <begin position="200"/>
        <end position="223"/>
    </location>
</feature>
<reference evidence="8 9" key="1">
    <citation type="submission" date="2020-08" db="EMBL/GenBank/DDBJ databases">
        <title>Draft genome sequencing of an Anaerocolumna strain isolated from anoxic soil subjected to BSD treatment.</title>
        <authorList>
            <person name="Uek A."/>
            <person name="Tonouchi A."/>
        </authorList>
    </citation>
    <scope>NUCLEOTIDE SEQUENCE [LARGE SCALE GENOMIC DNA]</scope>
    <source>
        <strain evidence="8 9">CTTW</strain>
    </source>
</reference>
<keyword evidence="5 7" id="KW-1133">Transmembrane helix</keyword>
<feature type="transmembrane region" description="Helical" evidence="7">
    <location>
        <begin position="243"/>
        <end position="261"/>
    </location>
</feature>
<evidence type="ECO:0000313" key="9">
    <source>
        <dbReference type="Proteomes" id="UP000515703"/>
    </source>
</evidence>
<feature type="transmembrane region" description="Helical" evidence="7">
    <location>
        <begin position="21"/>
        <end position="40"/>
    </location>
</feature>
<dbReference type="GO" id="GO:0015297">
    <property type="term" value="F:antiporter activity"/>
    <property type="evidence" value="ECO:0007669"/>
    <property type="project" value="InterPro"/>
</dbReference>
<dbReference type="Pfam" id="PF01554">
    <property type="entry name" value="MatE"/>
    <property type="match status" value="2"/>
</dbReference>
<dbReference type="GO" id="GO:0042910">
    <property type="term" value="F:xenobiotic transmembrane transporter activity"/>
    <property type="evidence" value="ECO:0007669"/>
    <property type="project" value="InterPro"/>
</dbReference>
<feature type="transmembrane region" description="Helical" evidence="7">
    <location>
        <begin position="95"/>
        <end position="120"/>
    </location>
</feature>
<dbReference type="EMBL" id="AP023368">
    <property type="protein sequence ID" value="BCJ99950.1"/>
    <property type="molecule type" value="Genomic_DNA"/>
</dbReference>
<dbReference type="GO" id="GO:0005886">
    <property type="term" value="C:plasma membrane"/>
    <property type="evidence" value="ECO:0007669"/>
    <property type="project" value="UniProtKB-SubCell"/>
</dbReference>
<dbReference type="InterPro" id="IPR048279">
    <property type="entry name" value="MdtK-like"/>
</dbReference>
<dbReference type="NCBIfam" id="TIGR00797">
    <property type="entry name" value="matE"/>
    <property type="match status" value="1"/>
</dbReference>
<accession>A0A7I8DNH5</accession>
<proteinExistence type="predicted"/>
<feature type="transmembrane region" description="Helical" evidence="7">
    <location>
        <begin position="174"/>
        <end position="194"/>
    </location>
</feature>
<protein>
    <submittedName>
        <fullName evidence="8">MATE family efflux transporter</fullName>
    </submittedName>
</protein>